<dbReference type="EMBL" id="CP089977">
    <property type="protein sequence ID" value="UXZ05052.1"/>
    <property type="molecule type" value="Genomic_DNA"/>
</dbReference>
<evidence type="ECO:0000256" key="1">
    <source>
        <dbReference type="SAM" id="Phobius"/>
    </source>
</evidence>
<dbReference type="Proteomes" id="UP001063782">
    <property type="component" value="Chromosome"/>
</dbReference>
<reference evidence="2" key="1">
    <citation type="submission" date="2021-12" db="EMBL/GenBank/DDBJ databases">
        <title>taxonomy of Moraxella sp. ZY201224.</title>
        <authorList>
            <person name="Li F."/>
        </authorList>
    </citation>
    <scope>NUCLEOTIDE SEQUENCE</scope>
    <source>
        <strain evidence="2">ZY201224</strain>
    </source>
</reference>
<sequence>MKKLFLYMIALCTIFLIFWVFMISRTHFGSYYFEASENSPMDYFLFKENDRNFAEYYVNDFKYTNGFVYYTAIDGIWPEADCYFDPNLQLKRINLSNNQVETLNLAEHQKIYQKLSKLSLRAKSWLNDPNDRCSVKYPEKWGISSQKARQNTAKG</sequence>
<keyword evidence="1" id="KW-0812">Transmembrane</keyword>
<proteinExistence type="predicted"/>
<keyword evidence="1" id="KW-0472">Membrane</keyword>
<organism evidence="2 3">
    <name type="scientific">Moraxella nasicaprae</name>
    <dbReference type="NCBI Taxonomy" id="2904122"/>
    <lineage>
        <taxon>Bacteria</taxon>
        <taxon>Pseudomonadati</taxon>
        <taxon>Pseudomonadota</taxon>
        <taxon>Gammaproteobacteria</taxon>
        <taxon>Moraxellales</taxon>
        <taxon>Moraxellaceae</taxon>
        <taxon>Moraxella</taxon>
    </lineage>
</organism>
<keyword evidence="3" id="KW-1185">Reference proteome</keyword>
<evidence type="ECO:0000313" key="3">
    <source>
        <dbReference type="Proteomes" id="UP001063782"/>
    </source>
</evidence>
<feature type="transmembrane region" description="Helical" evidence="1">
    <location>
        <begin position="6"/>
        <end position="23"/>
    </location>
</feature>
<evidence type="ECO:0000313" key="2">
    <source>
        <dbReference type="EMBL" id="UXZ05052.1"/>
    </source>
</evidence>
<dbReference type="RefSeq" id="WP_263076554.1">
    <property type="nucleotide sequence ID" value="NZ_CP089977.1"/>
</dbReference>
<keyword evidence="1" id="KW-1133">Transmembrane helix</keyword>
<name>A0ABY6F4N1_9GAMM</name>
<accession>A0ABY6F4N1</accession>
<gene>
    <name evidence="2" type="ORF">LU297_00935</name>
</gene>
<protein>
    <submittedName>
        <fullName evidence="2">Uncharacterized protein</fullName>
    </submittedName>
</protein>